<dbReference type="InterPro" id="IPR052165">
    <property type="entry name" value="Membrane_assoc_protease"/>
</dbReference>
<feature type="transmembrane region" description="Helical" evidence="1">
    <location>
        <begin position="55"/>
        <end position="79"/>
    </location>
</feature>
<dbReference type="Proteomes" id="UP001595756">
    <property type="component" value="Unassembled WGS sequence"/>
</dbReference>
<dbReference type="PANTHER" id="PTHR33507:SF3">
    <property type="entry name" value="INNER MEMBRANE PROTEIN YBBJ"/>
    <property type="match status" value="1"/>
</dbReference>
<gene>
    <name evidence="2" type="ORF">ACFO0J_03295</name>
</gene>
<keyword evidence="1" id="KW-0472">Membrane</keyword>
<sequence length="162" mass="17589">MEFLNVIFNNPWIWLILGVIVMGLELIVPGVYLFWVGGGLITTGVSVVAFADLPGVPLAVQIIIFVVALFGWVLAGIYLQNRARQAAPSALNAGLSQYAGRHVQVVQVFADAHQASQPGCLGRIRLEDTTYGVISRHPLKEGQFVVILAYQDGKFLVEPTSN</sequence>
<comment type="caution">
    <text evidence="2">The sequence shown here is derived from an EMBL/GenBank/DDBJ whole genome shotgun (WGS) entry which is preliminary data.</text>
</comment>
<organism evidence="2 3">
    <name type="scientific">Castellaniella hirudinis</name>
    <dbReference type="NCBI Taxonomy" id="1144617"/>
    <lineage>
        <taxon>Bacteria</taxon>
        <taxon>Pseudomonadati</taxon>
        <taxon>Pseudomonadota</taxon>
        <taxon>Betaproteobacteria</taxon>
        <taxon>Burkholderiales</taxon>
        <taxon>Alcaligenaceae</taxon>
        <taxon>Castellaniella</taxon>
    </lineage>
</organism>
<evidence type="ECO:0000313" key="2">
    <source>
        <dbReference type="EMBL" id="MFC4297065.1"/>
    </source>
</evidence>
<dbReference type="EMBL" id="JBHSDY010000002">
    <property type="protein sequence ID" value="MFC4297065.1"/>
    <property type="molecule type" value="Genomic_DNA"/>
</dbReference>
<keyword evidence="3" id="KW-1185">Reference proteome</keyword>
<evidence type="ECO:0000256" key="1">
    <source>
        <dbReference type="SAM" id="Phobius"/>
    </source>
</evidence>
<name>A0ABV8RW10_9BURK</name>
<keyword evidence="1" id="KW-0812">Transmembrane</keyword>
<keyword evidence="1" id="KW-1133">Transmembrane helix</keyword>
<evidence type="ECO:0000313" key="3">
    <source>
        <dbReference type="Proteomes" id="UP001595756"/>
    </source>
</evidence>
<feature type="transmembrane region" description="Helical" evidence="1">
    <location>
        <begin position="12"/>
        <end position="35"/>
    </location>
</feature>
<dbReference type="PANTHER" id="PTHR33507">
    <property type="entry name" value="INNER MEMBRANE PROTEIN YBBJ"/>
    <property type="match status" value="1"/>
</dbReference>
<reference evidence="3" key="1">
    <citation type="journal article" date="2019" name="Int. J. Syst. Evol. Microbiol.">
        <title>The Global Catalogue of Microorganisms (GCM) 10K type strain sequencing project: providing services to taxonomists for standard genome sequencing and annotation.</title>
        <authorList>
            <consortium name="The Broad Institute Genomics Platform"/>
            <consortium name="The Broad Institute Genome Sequencing Center for Infectious Disease"/>
            <person name="Wu L."/>
            <person name="Ma J."/>
        </authorList>
    </citation>
    <scope>NUCLEOTIDE SEQUENCE [LARGE SCALE GENOMIC DNA]</scope>
    <source>
        <strain evidence="3">CGMCC 1.19029</strain>
    </source>
</reference>
<protein>
    <submittedName>
        <fullName evidence="2">NfeD family protein</fullName>
    </submittedName>
</protein>
<accession>A0ABV8RW10</accession>
<dbReference type="RefSeq" id="WP_376811628.1">
    <property type="nucleotide sequence ID" value="NZ_JBHSDY010000002.1"/>
</dbReference>
<proteinExistence type="predicted"/>